<protein>
    <submittedName>
        <fullName evidence="2">Uncharacterized protein</fullName>
    </submittedName>
</protein>
<reference evidence="2 3" key="1">
    <citation type="submission" date="2021-01" db="EMBL/GenBank/DDBJ databases">
        <title>Whole genome shotgun sequence of Asanoa siamensis NBRC 107932.</title>
        <authorList>
            <person name="Komaki H."/>
            <person name="Tamura T."/>
        </authorList>
    </citation>
    <scope>NUCLEOTIDE SEQUENCE [LARGE SCALE GENOMIC DNA]</scope>
    <source>
        <strain evidence="2 3">NBRC 107932</strain>
    </source>
</reference>
<sequence>MLRLAVRVASSVIRFRFAVRAARELTRAAGSVAADAAGIALRLAHRARRQLGAGGAAGADETSRRGAAMQGSGDAGERPARRLTSGVDARSFDAGRLRTGTAR</sequence>
<evidence type="ECO:0000313" key="2">
    <source>
        <dbReference type="EMBL" id="GIF75284.1"/>
    </source>
</evidence>
<accession>A0ABQ4CVG6</accession>
<feature type="region of interest" description="Disordered" evidence="1">
    <location>
        <begin position="52"/>
        <end position="103"/>
    </location>
</feature>
<evidence type="ECO:0000256" key="1">
    <source>
        <dbReference type="SAM" id="MobiDB-lite"/>
    </source>
</evidence>
<gene>
    <name evidence="2" type="ORF">Asi02nite_48020</name>
</gene>
<evidence type="ECO:0000313" key="3">
    <source>
        <dbReference type="Proteomes" id="UP000604117"/>
    </source>
</evidence>
<organism evidence="2 3">
    <name type="scientific">Asanoa siamensis</name>
    <dbReference type="NCBI Taxonomy" id="926357"/>
    <lineage>
        <taxon>Bacteria</taxon>
        <taxon>Bacillati</taxon>
        <taxon>Actinomycetota</taxon>
        <taxon>Actinomycetes</taxon>
        <taxon>Micromonosporales</taxon>
        <taxon>Micromonosporaceae</taxon>
        <taxon>Asanoa</taxon>
    </lineage>
</organism>
<proteinExistence type="predicted"/>
<dbReference type="EMBL" id="BONE01000041">
    <property type="protein sequence ID" value="GIF75284.1"/>
    <property type="molecule type" value="Genomic_DNA"/>
</dbReference>
<name>A0ABQ4CVG6_9ACTN</name>
<keyword evidence="3" id="KW-1185">Reference proteome</keyword>
<dbReference type="Proteomes" id="UP000604117">
    <property type="component" value="Unassembled WGS sequence"/>
</dbReference>
<comment type="caution">
    <text evidence="2">The sequence shown here is derived from an EMBL/GenBank/DDBJ whole genome shotgun (WGS) entry which is preliminary data.</text>
</comment>